<dbReference type="Gene3D" id="3.60.21.10">
    <property type="match status" value="1"/>
</dbReference>
<sequence>MVSLSFNSLSLPPSQNRKLSESAYVNGTLKPITDIAQKIALDRKILKFEYREGGRERRRSFGPSSRVQAEWKEVPKKAQCTRDPPFFHLFHDLRRARDNKITTRSSLDNNFLLLSRLLIRRVHCVGDLHGDLTQTRSALEMAGVLSSDSPDSWIGGETVVVQLGDILDRGEDEIAILSLLRSLDIQAKSSGGAVFQVNGNHETMNVEGDFRYVDPGAFEECIDFVAYLEEHDQNWEQAFVGWIGVSEGWKEDRRASQGHWNPWNLVQRQKGIVARSSLLKPGGPLSCELARHAVILKVDDWVFCHGGLLPHHVAYGIDKMNKEVSYWMRGLHENNDGPQIPFIATRGYDSVVWNRLYSRDTMDIDYRSWQITSILEETLQAVGAKRMVVGHTPQFNGANSKYNKKIWRIDVGMSSGVLHSRPESGSRNNRWQSKGYGLSMKHIDWIPGKVTKLLVVYSSLKDLFYRESLKSYFVKLLYIPQKSN</sequence>
<dbReference type="InterPro" id="IPR004843">
    <property type="entry name" value="Calcineurin-like_PHP"/>
</dbReference>
<evidence type="ECO:0000259" key="1">
    <source>
        <dbReference type="Pfam" id="PF00149"/>
    </source>
</evidence>
<dbReference type="SUPFAM" id="SSF56300">
    <property type="entry name" value="Metallo-dependent phosphatases"/>
    <property type="match status" value="1"/>
</dbReference>
<protein>
    <recommendedName>
        <fullName evidence="1">Calcineurin-like phosphoesterase domain-containing protein</fullName>
    </recommendedName>
</protein>
<dbReference type="InterPro" id="IPR029052">
    <property type="entry name" value="Metallo-depent_PP-like"/>
</dbReference>
<dbReference type="CDD" id="cd07425">
    <property type="entry name" value="MPP_Shelphs"/>
    <property type="match status" value="1"/>
</dbReference>
<dbReference type="EMBL" id="JAGFBR010000006">
    <property type="protein sequence ID" value="KAH0466113.1"/>
    <property type="molecule type" value="Genomic_DNA"/>
</dbReference>
<keyword evidence="3" id="KW-1185">Reference proteome</keyword>
<dbReference type="GO" id="GO:0016787">
    <property type="term" value="F:hydrolase activity"/>
    <property type="evidence" value="ECO:0007669"/>
    <property type="project" value="InterPro"/>
</dbReference>
<name>A0AAV7HF88_DENCH</name>
<dbReference type="Pfam" id="PF00149">
    <property type="entry name" value="Metallophos"/>
    <property type="match status" value="1"/>
</dbReference>
<dbReference type="PANTHER" id="PTHR46546">
    <property type="entry name" value="SHEWANELLA-LIKE PROTEIN PHOSPHATASE 1"/>
    <property type="match status" value="1"/>
</dbReference>
<evidence type="ECO:0000313" key="2">
    <source>
        <dbReference type="EMBL" id="KAH0466113.1"/>
    </source>
</evidence>
<dbReference type="AlphaFoldDB" id="A0AAV7HF88"/>
<accession>A0AAV7HF88</accession>
<gene>
    <name evidence="2" type="ORF">IEQ34_006216</name>
</gene>
<reference evidence="2 3" key="1">
    <citation type="journal article" date="2021" name="Hortic Res">
        <title>Chromosome-scale assembly of the Dendrobium chrysotoxum genome enhances the understanding of orchid evolution.</title>
        <authorList>
            <person name="Zhang Y."/>
            <person name="Zhang G.Q."/>
            <person name="Zhang D."/>
            <person name="Liu X.D."/>
            <person name="Xu X.Y."/>
            <person name="Sun W.H."/>
            <person name="Yu X."/>
            <person name="Zhu X."/>
            <person name="Wang Z.W."/>
            <person name="Zhao X."/>
            <person name="Zhong W.Y."/>
            <person name="Chen H."/>
            <person name="Yin W.L."/>
            <person name="Huang T."/>
            <person name="Niu S.C."/>
            <person name="Liu Z.J."/>
        </authorList>
    </citation>
    <scope>NUCLEOTIDE SEQUENCE [LARGE SCALE GENOMIC DNA]</scope>
    <source>
        <strain evidence="2">Lindl</strain>
    </source>
</reference>
<comment type="caution">
    <text evidence="2">The sequence shown here is derived from an EMBL/GenBank/DDBJ whole genome shotgun (WGS) entry which is preliminary data.</text>
</comment>
<organism evidence="2 3">
    <name type="scientific">Dendrobium chrysotoxum</name>
    <name type="common">Orchid</name>
    <dbReference type="NCBI Taxonomy" id="161865"/>
    <lineage>
        <taxon>Eukaryota</taxon>
        <taxon>Viridiplantae</taxon>
        <taxon>Streptophyta</taxon>
        <taxon>Embryophyta</taxon>
        <taxon>Tracheophyta</taxon>
        <taxon>Spermatophyta</taxon>
        <taxon>Magnoliopsida</taxon>
        <taxon>Liliopsida</taxon>
        <taxon>Asparagales</taxon>
        <taxon>Orchidaceae</taxon>
        <taxon>Epidendroideae</taxon>
        <taxon>Malaxideae</taxon>
        <taxon>Dendrobiinae</taxon>
        <taxon>Dendrobium</taxon>
    </lineage>
</organism>
<evidence type="ECO:0000313" key="3">
    <source>
        <dbReference type="Proteomes" id="UP000775213"/>
    </source>
</evidence>
<dbReference type="InterPro" id="IPR041787">
    <property type="entry name" value="MPP_Shelphs"/>
</dbReference>
<dbReference type="PANTHER" id="PTHR46546:SF4">
    <property type="entry name" value="SHEWANELLA-LIKE PROTEIN PHOSPHATASE 1"/>
    <property type="match status" value="1"/>
</dbReference>
<proteinExistence type="predicted"/>
<feature type="domain" description="Calcineurin-like phosphoesterase" evidence="1">
    <location>
        <begin position="121"/>
        <end position="283"/>
    </location>
</feature>
<dbReference type="Proteomes" id="UP000775213">
    <property type="component" value="Unassembled WGS sequence"/>
</dbReference>